<dbReference type="InterPro" id="IPR013324">
    <property type="entry name" value="RNA_pol_sigma_r3/r4-like"/>
</dbReference>
<dbReference type="Pfam" id="PF08281">
    <property type="entry name" value="Sigma70_r4_2"/>
    <property type="match status" value="1"/>
</dbReference>
<dbReference type="InterPro" id="IPR013249">
    <property type="entry name" value="RNA_pol_sigma70_r4_t2"/>
</dbReference>
<name>A0A4D8Q6A0_AZOBR</name>
<comment type="similarity">
    <text evidence="1">Belongs to the sigma-70 factor family. ECF subfamily.</text>
</comment>
<dbReference type="GO" id="GO:0006352">
    <property type="term" value="P:DNA-templated transcription initiation"/>
    <property type="evidence" value="ECO:0007669"/>
    <property type="project" value="InterPro"/>
</dbReference>
<dbReference type="Pfam" id="PF04542">
    <property type="entry name" value="Sigma70_r2"/>
    <property type="match status" value="1"/>
</dbReference>
<gene>
    <name evidence="7" type="ORF">D3867_29505</name>
</gene>
<sequence>MDQANAIGRHTVYSDLELAGMIRRGNANAFRILMQRHNQRLFRMARSVLRDPTEAEDAVQDAYILAFTRIGQFREDSSLATWLGRIVLNEALRRLRQRRPMTELDEGGADGQTAGAAVIPFPGSQQPVATPEENAARAETRRLLERAIDALPDPFRIVFVLREIEQMSVEETAVALGIPPDTVKTRLHRARRLLGHSLRQQLAPDLAGVFPFAGERCARIVARVLDRLGLPAPPPDGE</sequence>
<proteinExistence type="inferred from homology"/>
<dbReference type="NCBIfam" id="NF008888">
    <property type="entry name" value="PRK11922.1"/>
    <property type="match status" value="1"/>
</dbReference>
<dbReference type="Gene3D" id="1.10.1740.10">
    <property type="match status" value="1"/>
</dbReference>
<dbReference type="GO" id="GO:0016987">
    <property type="term" value="F:sigma factor activity"/>
    <property type="evidence" value="ECO:0007669"/>
    <property type="project" value="UniProtKB-KW"/>
</dbReference>
<dbReference type="AlphaFoldDB" id="A0A4D8Q6A0"/>
<dbReference type="InterPro" id="IPR039425">
    <property type="entry name" value="RNA_pol_sigma-70-like"/>
</dbReference>
<dbReference type="Proteomes" id="UP000298596">
    <property type="component" value="Plasmid p3"/>
</dbReference>
<reference evidence="7 8" key="1">
    <citation type="submission" date="2018-09" db="EMBL/GenBank/DDBJ databases">
        <title>Whole genome based analysis of evolution and adaptive divergence in Indian and Brazilian strains of Azospirillum brasilense.</title>
        <authorList>
            <person name="Singh C."/>
            <person name="Tripathi A.K."/>
        </authorList>
    </citation>
    <scope>NUCLEOTIDE SEQUENCE [LARGE SCALE GENOMIC DNA]</scope>
    <source>
        <strain evidence="7 8">MTCC4036</strain>
        <plasmid evidence="7 8">p3</plasmid>
    </source>
</reference>
<evidence type="ECO:0000256" key="2">
    <source>
        <dbReference type="ARBA" id="ARBA00023015"/>
    </source>
</evidence>
<dbReference type="GO" id="GO:0003677">
    <property type="term" value="F:DNA binding"/>
    <property type="evidence" value="ECO:0007669"/>
    <property type="project" value="InterPro"/>
</dbReference>
<dbReference type="NCBIfam" id="TIGR02937">
    <property type="entry name" value="sigma70-ECF"/>
    <property type="match status" value="1"/>
</dbReference>
<dbReference type="CDD" id="cd06171">
    <property type="entry name" value="Sigma70_r4"/>
    <property type="match status" value="1"/>
</dbReference>
<keyword evidence="2" id="KW-0805">Transcription regulation</keyword>
<keyword evidence="3" id="KW-0731">Sigma factor</keyword>
<feature type="domain" description="RNA polymerase sigma-70 region 2" evidence="5">
    <location>
        <begin position="33"/>
        <end position="99"/>
    </location>
</feature>
<keyword evidence="7" id="KW-0614">Plasmid</keyword>
<protein>
    <submittedName>
        <fullName evidence="7">RNA polymerase sigma factor</fullName>
    </submittedName>
</protein>
<dbReference type="EMBL" id="CP032333">
    <property type="protein sequence ID" value="QCO06087.1"/>
    <property type="molecule type" value="Genomic_DNA"/>
</dbReference>
<dbReference type="PANTHER" id="PTHR43133:SF51">
    <property type="entry name" value="RNA POLYMERASE SIGMA FACTOR"/>
    <property type="match status" value="1"/>
</dbReference>
<evidence type="ECO:0000313" key="8">
    <source>
        <dbReference type="Proteomes" id="UP000298596"/>
    </source>
</evidence>
<dbReference type="SUPFAM" id="SSF88946">
    <property type="entry name" value="Sigma2 domain of RNA polymerase sigma factors"/>
    <property type="match status" value="1"/>
</dbReference>
<evidence type="ECO:0000256" key="4">
    <source>
        <dbReference type="ARBA" id="ARBA00023163"/>
    </source>
</evidence>
<evidence type="ECO:0000256" key="1">
    <source>
        <dbReference type="ARBA" id="ARBA00010641"/>
    </source>
</evidence>
<dbReference type="InterPro" id="IPR036388">
    <property type="entry name" value="WH-like_DNA-bd_sf"/>
</dbReference>
<evidence type="ECO:0000256" key="3">
    <source>
        <dbReference type="ARBA" id="ARBA00023082"/>
    </source>
</evidence>
<geneLocation type="plasmid" evidence="7">
    <name>p3</name>
</geneLocation>
<accession>A0A4D8Q6A0</accession>
<evidence type="ECO:0000259" key="5">
    <source>
        <dbReference type="Pfam" id="PF04542"/>
    </source>
</evidence>
<evidence type="ECO:0000259" key="6">
    <source>
        <dbReference type="Pfam" id="PF08281"/>
    </source>
</evidence>
<feature type="domain" description="RNA polymerase sigma factor 70 region 4 type 2" evidence="6">
    <location>
        <begin position="142"/>
        <end position="194"/>
    </location>
</feature>
<evidence type="ECO:0000313" key="7">
    <source>
        <dbReference type="EMBL" id="QCO06087.1"/>
    </source>
</evidence>
<keyword evidence="4" id="KW-0804">Transcription</keyword>
<dbReference type="PANTHER" id="PTHR43133">
    <property type="entry name" value="RNA POLYMERASE ECF-TYPE SIGMA FACTO"/>
    <property type="match status" value="1"/>
</dbReference>
<dbReference type="Gene3D" id="1.10.10.10">
    <property type="entry name" value="Winged helix-like DNA-binding domain superfamily/Winged helix DNA-binding domain"/>
    <property type="match status" value="1"/>
</dbReference>
<dbReference type="SUPFAM" id="SSF88659">
    <property type="entry name" value="Sigma3 and sigma4 domains of RNA polymerase sigma factors"/>
    <property type="match status" value="1"/>
</dbReference>
<dbReference type="InterPro" id="IPR014284">
    <property type="entry name" value="RNA_pol_sigma-70_dom"/>
</dbReference>
<dbReference type="InterPro" id="IPR013325">
    <property type="entry name" value="RNA_pol_sigma_r2"/>
</dbReference>
<organism evidence="7 8">
    <name type="scientific">Azospirillum brasilense</name>
    <dbReference type="NCBI Taxonomy" id="192"/>
    <lineage>
        <taxon>Bacteria</taxon>
        <taxon>Pseudomonadati</taxon>
        <taxon>Pseudomonadota</taxon>
        <taxon>Alphaproteobacteria</taxon>
        <taxon>Rhodospirillales</taxon>
        <taxon>Azospirillaceae</taxon>
        <taxon>Azospirillum</taxon>
    </lineage>
</organism>
<dbReference type="InterPro" id="IPR007627">
    <property type="entry name" value="RNA_pol_sigma70_r2"/>
</dbReference>